<dbReference type="SUPFAM" id="SSF53623">
    <property type="entry name" value="MurD-like peptide ligases, catalytic domain"/>
    <property type="match status" value="1"/>
</dbReference>
<dbReference type="Pfam" id="PF08245">
    <property type="entry name" value="Mur_ligase_M"/>
    <property type="match status" value="1"/>
</dbReference>
<gene>
    <name evidence="25" type="ORF">J8C05_02505</name>
</gene>
<evidence type="ECO:0000256" key="16">
    <source>
        <dbReference type="ARBA" id="ARBA00030876"/>
    </source>
</evidence>
<evidence type="ECO:0000256" key="3">
    <source>
        <dbReference type="ARBA" id="ARBA00005150"/>
    </source>
</evidence>
<dbReference type="Gene3D" id="3.90.190.20">
    <property type="entry name" value="Mur ligase, C-terminal domain"/>
    <property type="match status" value="1"/>
</dbReference>
<evidence type="ECO:0000256" key="19">
    <source>
        <dbReference type="ARBA" id="ARBA00047808"/>
    </source>
</evidence>
<evidence type="ECO:0000313" key="26">
    <source>
        <dbReference type="Proteomes" id="UP000677668"/>
    </source>
</evidence>
<evidence type="ECO:0000313" key="25">
    <source>
        <dbReference type="EMBL" id="QUV94338.1"/>
    </source>
</evidence>
<protein>
    <recommendedName>
        <fullName evidence="6">Dihydrofolate synthase/folylpolyglutamate synthase</fullName>
        <ecNumber evidence="4">6.3.2.12</ecNumber>
        <ecNumber evidence="5">6.3.2.17</ecNumber>
    </recommendedName>
    <alternativeName>
        <fullName evidence="16">Folylpoly-gamma-glutamate synthetase</fullName>
    </alternativeName>
    <alternativeName>
        <fullName evidence="17">Folylpoly-gamma-glutamate synthetase-dihydrofolate synthetase</fullName>
    </alternativeName>
    <alternativeName>
        <fullName evidence="14">Folylpolyglutamate synthetase</fullName>
    </alternativeName>
    <alternativeName>
        <fullName evidence="15">Tetrahydrofolylpolyglutamate synthase</fullName>
    </alternativeName>
</protein>
<feature type="domain" description="Mur ligase C-terminal" evidence="23">
    <location>
        <begin position="309"/>
        <end position="431"/>
    </location>
</feature>
<keyword evidence="9" id="KW-0479">Metal-binding</keyword>
<keyword evidence="10 22" id="KW-0547">Nucleotide-binding</keyword>
<comment type="catalytic activity">
    <reaction evidence="19">
        <text>10-formyltetrahydrofolyl-(gamma-L-Glu)(n) + L-glutamate + ATP = 10-formyltetrahydrofolyl-(gamma-L-Glu)(n+1) + ADP + phosphate + H(+)</text>
        <dbReference type="Rhea" id="RHEA:51904"/>
        <dbReference type="Rhea" id="RHEA-COMP:13088"/>
        <dbReference type="Rhea" id="RHEA-COMP:14300"/>
        <dbReference type="ChEBI" id="CHEBI:15378"/>
        <dbReference type="ChEBI" id="CHEBI:29985"/>
        <dbReference type="ChEBI" id="CHEBI:30616"/>
        <dbReference type="ChEBI" id="CHEBI:43474"/>
        <dbReference type="ChEBI" id="CHEBI:134413"/>
        <dbReference type="ChEBI" id="CHEBI:456216"/>
        <dbReference type="EC" id="6.3.2.17"/>
    </reaction>
</comment>
<proteinExistence type="inferred from homology"/>
<evidence type="ECO:0000256" key="7">
    <source>
        <dbReference type="ARBA" id="ARBA00022563"/>
    </source>
</evidence>
<dbReference type="SUPFAM" id="SSF53244">
    <property type="entry name" value="MurD-like peptide ligases, peptide-binding domain"/>
    <property type="match status" value="1"/>
</dbReference>
<evidence type="ECO:0000259" key="23">
    <source>
        <dbReference type="Pfam" id="PF02875"/>
    </source>
</evidence>
<evidence type="ECO:0000256" key="9">
    <source>
        <dbReference type="ARBA" id="ARBA00022723"/>
    </source>
</evidence>
<evidence type="ECO:0000256" key="2">
    <source>
        <dbReference type="ARBA" id="ARBA00004799"/>
    </source>
</evidence>
<comment type="catalytic activity">
    <reaction evidence="21">
        <text>7,8-dihydropteroate + L-glutamate + ATP = 7,8-dihydrofolate + ADP + phosphate + H(+)</text>
        <dbReference type="Rhea" id="RHEA:23584"/>
        <dbReference type="ChEBI" id="CHEBI:15378"/>
        <dbReference type="ChEBI" id="CHEBI:17839"/>
        <dbReference type="ChEBI" id="CHEBI:29985"/>
        <dbReference type="ChEBI" id="CHEBI:30616"/>
        <dbReference type="ChEBI" id="CHEBI:43474"/>
        <dbReference type="ChEBI" id="CHEBI:57451"/>
        <dbReference type="ChEBI" id="CHEBI:456216"/>
        <dbReference type="EC" id="6.3.2.12"/>
    </reaction>
</comment>
<keyword evidence="12" id="KW-0460">Magnesium</keyword>
<evidence type="ECO:0000256" key="14">
    <source>
        <dbReference type="ARBA" id="ARBA00030048"/>
    </source>
</evidence>
<feature type="domain" description="Mur ligase central" evidence="24">
    <location>
        <begin position="50"/>
        <end position="280"/>
    </location>
</feature>
<evidence type="ECO:0000256" key="1">
    <source>
        <dbReference type="ARBA" id="ARBA00002714"/>
    </source>
</evidence>
<comment type="pathway">
    <text evidence="2">Cofactor biosynthesis; tetrahydrofolate biosynthesis; 7,8-dihydrofolate from 2-amino-4-hydroxy-6-hydroxymethyl-7,8-dihydropteridine diphosphate and 4-aminobenzoate: step 2/2.</text>
</comment>
<dbReference type="InterPro" id="IPR013221">
    <property type="entry name" value="Mur_ligase_cen"/>
</dbReference>
<dbReference type="InterPro" id="IPR001645">
    <property type="entry name" value="Folylpolyglutamate_synth"/>
</dbReference>
<evidence type="ECO:0000256" key="17">
    <source>
        <dbReference type="ARBA" id="ARBA00032510"/>
    </source>
</evidence>
<accession>A0ABX8B1J8</accession>
<dbReference type="EMBL" id="CP072642">
    <property type="protein sequence ID" value="QUV94338.1"/>
    <property type="molecule type" value="Genomic_DNA"/>
</dbReference>
<keyword evidence="11 22" id="KW-0067">ATP-binding</keyword>
<comment type="pathway">
    <text evidence="3">Cofactor biosynthesis; tetrahydrofolylpolyglutamate biosynthesis.</text>
</comment>
<reference evidence="25 26" key="1">
    <citation type="submission" date="2021-03" db="EMBL/GenBank/DDBJ databases">
        <title>Genomic and phenotypic characterization of Chloracidobacterium isolates provides evidence for multiple species.</title>
        <authorList>
            <person name="Saini M.K."/>
            <person name="Costas A.M.G."/>
            <person name="Tank M."/>
            <person name="Bryant D.A."/>
        </authorList>
    </citation>
    <scope>NUCLEOTIDE SEQUENCE [LARGE SCALE GENOMIC DNA]</scope>
    <source>
        <strain evidence="25 26">N</strain>
    </source>
</reference>
<dbReference type="PIRSF" id="PIRSF001563">
    <property type="entry name" value="Folylpolyglu_synth"/>
    <property type="match status" value="1"/>
</dbReference>
<comment type="catalytic activity">
    <reaction evidence="20">
        <text>(6R)-5,10-methylenetetrahydrofolyl-(gamma-L-Glu)(n) + L-glutamate + ATP = (6R)-5,10-methylenetetrahydrofolyl-(gamma-L-Glu)(n+1) + ADP + phosphate + H(+)</text>
        <dbReference type="Rhea" id="RHEA:51912"/>
        <dbReference type="Rhea" id="RHEA-COMP:13257"/>
        <dbReference type="Rhea" id="RHEA-COMP:13258"/>
        <dbReference type="ChEBI" id="CHEBI:15378"/>
        <dbReference type="ChEBI" id="CHEBI:29985"/>
        <dbReference type="ChEBI" id="CHEBI:30616"/>
        <dbReference type="ChEBI" id="CHEBI:43474"/>
        <dbReference type="ChEBI" id="CHEBI:136572"/>
        <dbReference type="ChEBI" id="CHEBI:456216"/>
        <dbReference type="EC" id="6.3.2.17"/>
    </reaction>
</comment>
<dbReference type="PANTHER" id="PTHR11136:SF5">
    <property type="entry name" value="FOLYLPOLYGLUTAMATE SYNTHASE, MITOCHONDRIAL"/>
    <property type="match status" value="1"/>
</dbReference>
<evidence type="ECO:0000256" key="21">
    <source>
        <dbReference type="ARBA" id="ARBA00049161"/>
    </source>
</evidence>
<sequence>MGLTVDFESAVRYLYALGNEVTAMKLGLDAVTALLEALGRPDRNFTPLHVAGTNGKGSTCAFLASIFHQAGLRTGLYTSPHLMSPVERIRLNGQAIPEAAFAEVMTQVHDAVESLLEEGRLAARPTFFEHLTAAAFTYLAARQAEVVVAEVGLGGRLDATNVLHPAAAVITNIGEDHREWLGPTLSHIAREKAGIIKPGVPVYLADTQPEEARRVLAHSALAQQVEPQWVAPFETVHLDATGCPSVRFDQRFPSLEGGVCRLSLRGRHQTQNAALAAVVAQAELRRRGVAESDIGRAIVAGLETTHWPGRLQWLETTPPVLLDGAHNPQGAQALAHFLESIGGRRPRTAIFATMRDKPAADLLSALASGVDRLILTEVKNQPRTMPRERLEVIALGYWLPSGIIQVPDVTMALARARELTPPEGLILVCGSIYLIGEALQALRVPV</sequence>
<dbReference type="EC" id="6.3.2.12" evidence="4"/>
<dbReference type="Gene3D" id="3.40.1190.10">
    <property type="entry name" value="Mur-like, catalytic domain"/>
    <property type="match status" value="1"/>
</dbReference>
<evidence type="ECO:0000256" key="13">
    <source>
        <dbReference type="ARBA" id="ARBA00022909"/>
    </source>
</evidence>
<organism evidence="25 26">
    <name type="scientific">Chloracidobacterium sp. N</name>
    <dbReference type="NCBI Taxonomy" id="2821540"/>
    <lineage>
        <taxon>Bacteria</taxon>
        <taxon>Pseudomonadati</taxon>
        <taxon>Acidobacteriota</taxon>
        <taxon>Terriglobia</taxon>
        <taxon>Terriglobales</taxon>
        <taxon>Acidobacteriaceae</taxon>
        <taxon>Chloracidobacterium</taxon>
        <taxon>Chloracidobacterium aggregatum</taxon>
    </lineage>
</organism>
<evidence type="ECO:0000256" key="20">
    <source>
        <dbReference type="ARBA" id="ARBA00049035"/>
    </source>
</evidence>
<evidence type="ECO:0000256" key="11">
    <source>
        <dbReference type="ARBA" id="ARBA00022840"/>
    </source>
</evidence>
<evidence type="ECO:0000256" key="8">
    <source>
        <dbReference type="ARBA" id="ARBA00022598"/>
    </source>
</evidence>
<evidence type="ECO:0000256" key="5">
    <source>
        <dbReference type="ARBA" id="ARBA00013025"/>
    </source>
</evidence>
<keyword evidence="7" id="KW-0554">One-carbon metabolism</keyword>
<keyword evidence="26" id="KW-1185">Reference proteome</keyword>
<dbReference type="InterPro" id="IPR004101">
    <property type="entry name" value="Mur_ligase_C"/>
</dbReference>
<dbReference type="PANTHER" id="PTHR11136">
    <property type="entry name" value="FOLYLPOLYGLUTAMATE SYNTHASE-RELATED"/>
    <property type="match status" value="1"/>
</dbReference>
<evidence type="ECO:0000256" key="15">
    <source>
        <dbReference type="ARBA" id="ARBA00030592"/>
    </source>
</evidence>
<comment type="similarity">
    <text evidence="22">Belongs to the folylpolyglutamate synthase family.</text>
</comment>
<dbReference type="NCBIfam" id="TIGR01499">
    <property type="entry name" value="folC"/>
    <property type="match status" value="1"/>
</dbReference>
<evidence type="ECO:0000259" key="24">
    <source>
        <dbReference type="Pfam" id="PF08245"/>
    </source>
</evidence>
<dbReference type="Proteomes" id="UP000677668">
    <property type="component" value="Chromosome 1"/>
</dbReference>
<evidence type="ECO:0000256" key="4">
    <source>
        <dbReference type="ARBA" id="ARBA00013023"/>
    </source>
</evidence>
<comment type="function">
    <text evidence="1">Functions in two distinct reactions of the de novo folate biosynthetic pathway. Catalyzes the addition of a glutamate residue to dihydropteroate (7,8-dihydropteroate or H2Pte) to form dihydrofolate (7,8-dihydrofolate monoglutamate or H2Pte-Glu). Also catalyzes successive additions of L-glutamate to tetrahydrofolate or 10-formyltetrahydrofolate or 5,10-methylenetetrahydrofolate, leading to folylpolyglutamate derivatives.</text>
</comment>
<dbReference type="InterPro" id="IPR036565">
    <property type="entry name" value="Mur-like_cat_sf"/>
</dbReference>
<evidence type="ECO:0000256" key="12">
    <source>
        <dbReference type="ARBA" id="ARBA00022842"/>
    </source>
</evidence>
<dbReference type="Pfam" id="PF02875">
    <property type="entry name" value="Mur_ligase_C"/>
    <property type="match status" value="1"/>
</dbReference>
<evidence type="ECO:0000256" key="18">
    <source>
        <dbReference type="ARBA" id="ARBA00047493"/>
    </source>
</evidence>
<evidence type="ECO:0000256" key="10">
    <source>
        <dbReference type="ARBA" id="ARBA00022741"/>
    </source>
</evidence>
<comment type="catalytic activity">
    <reaction evidence="18">
        <text>(6S)-5,6,7,8-tetrahydrofolyl-(gamma-L-Glu)(n) + L-glutamate + ATP = (6S)-5,6,7,8-tetrahydrofolyl-(gamma-L-Glu)(n+1) + ADP + phosphate + H(+)</text>
        <dbReference type="Rhea" id="RHEA:10580"/>
        <dbReference type="Rhea" id="RHEA-COMP:14738"/>
        <dbReference type="Rhea" id="RHEA-COMP:14740"/>
        <dbReference type="ChEBI" id="CHEBI:15378"/>
        <dbReference type="ChEBI" id="CHEBI:29985"/>
        <dbReference type="ChEBI" id="CHEBI:30616"/>
        <dbReference type="ChEBI" id="CHEBI:43474"/>
        <dbReference type="ChEBI" id="CHEBI:141005"/>
        <dbReference type="ChEBI" id="CHEBI:456216"/>
        <dbReference type="EC" id="6.3.2.17"/>
    </reaction>
</comment>
<evidence type="ECO:0000256" key="6">
    <source>
        <dbReference type="ARBA" id="ARBA00019357"/>
    </source>
</evidence>
<keyword evidence="8 22" id="KW-0436">Ligase</keyword>
<dbReference type="InterPro" id="IPR036615">
    <property type="entry name" value="Mur_ligase_C_dom_sf"/>
</dbReference>
<name>A0ABX8B1J8_9BACT</name>
<dbReference type="EC" id="6.3.2.17" evidence="5"/>
<keyword evidence="13" id="KW-0289">Folate biosynthesis</keyword>
<dbReference type="RefSeq" id="WP_211422639.1">
    <property type="nucleotide sequence ID" value="NZ_CP072642.1"/>
</dbReference>
<evidence type="ECO:0000256" key="22">
    <source>
        <dbReference type="PIRNR" id="PIRNR001563"/>
    </source>
</evidence>